<dbReference type="AlphaFoldDB" id="A0A385TPP8"/>
<sequence>MNLFMKESGNIHASRMIVFLHGGGVSGWMWNKQLPFFKDDYCLVPDLPGHGGSSAHGPFSIKRTAMLINEVISNKADGREIVVFGFSLGAQILVEMMCQRPQLIDYAVVNSALLRPMPAALKLIEPSVRMTFPLTKYRWFSRWQASTLYVNRDDFEQYYSESLHMPSELLVSVLKENMSYAISPSMKESTTRVLVTVGEKERASVKNSARDLVQLSNRAEGIVFPGIGHGIPLADPALFNRVAGKWLNTGELPEDLPRL</sequence>
<reference evidence="2 3" key="1">
    <citation type="submission" date="2018-09" db="EMBL/GenBank/DDBJ databases">
        <title>Genome Sequence of Paenibacillus lautus Strain E7593-69, Azo Dye-Degrading Bacteria, Isolated from Commercial Tattoo Inks.</title>
        <authorList>
            <person name="Nho S.W."/>
            <person name="Kim S.-J."/>
            <person name="Kweon O."/>
            <person name="Cerniglia C.E."/>
        </authorList>
    </citation>
    <scope>NUCLEOTIDE SEQUENCE [LARGE SCALE GENOMIC DNA]</scope>
    <source>
        <strain evidence="2 3">E7593-69</strain>
    </source>
</reference>
<dbReference type="InterPro" id="IPR029058">
    <property type="entry name" value="AB_hydrolase_fold"/>
</dbReference>
<dbReference type="EMBL" id="CP032412">
    <property type="protein sequence ID" value="AYB44664.1"/>
    <property type="molecule type" value="Genomic_DNA"/>
</dbReference>
<name>A0A385TPP8_PAELA</name>
<dbReference type="Proteomes" id="UP000266552">
    <property type="component" value="Chromosome"/>
</dbReference>
<dbReference type="SUPFAM" id="SSF53474">
    <property type="entry name" value="alpha/beta-Hydrolases"/>
    <property type="match status" value="1"/>
</dbReference>
<accession>A0A385TPP8</accession>
<keyword evidence="2" id="KW-0378">Hydrolase</keyword>
<proteinExistence type="predicted"/>
<feature type="domain" description="AB hydrolase-1" evidence="1">
    <location>
        <begin position="17"/>
        <end position="241"/>
    </location>
</feature>
<dbReference type="PANTHER" id="PTHR43798:SF33">
    <property type="entry name" value="HYDROLASE, PUTATIVE (AFU_ORTHOLOGUE AFUA_2G14860)-RELATED"/>
    <property type="match status" value="1"/>
</dbReference>
<dbReference type="GO" id="GO:0016020">
    <property type="term" value="C:membrane"/>
    <property type="evidence" value="ECO:0007669"/>
    <property type="project" value="TreeGrafter"/>
</dbReference>
<dbReference type="GO" id="GO:0016787">
    <property type="term" value="F:hydrolase activity"/>
    <property type="evidence" value="ECO:0007669"/>
    <property type="project" value="UniProtKB-KW"/>
</dbReference>
<dbReference type="Pfam" id="PF12697">
    <property type="entry name" value="Abhydrolase_6"/>
    <property type="match status" value="1"/>
</dbReference>
<protein>
    <submittedName>
        <fullName evidence="2">Alpha/beta hydrolase</fullName>
    </submittedName>
</protein>
<dbReference type="Gene3D" id="3.40.50.1820">
    <property type="entry name" value="alpha/beta hydrolase"/>
    <property type="match status" value="1"/>
</dbReference>
<organism evidence="2 3">
    <name type="scientific">Paenibacillus lautus</name>
    <name type="common">Bacillus lautus</name>
    <dbReference type="NCBI Taxonomy" id="1401"/>
    <lineage>
        <taxon>Bacteria</taxon>
        <taxon>Bacillati</taxon>
        <taxon>Bacillota</taxon>
        <taxon>Bacilli</taxon>
        <taxon>Bacillales</taxon>
        <taxon>Paenibacillaceae</taxon>
        <taxon>Paenibacillus</taxon>
    </lineage>
</organism>
<evidence type="ECO:0000313" key="2">
    <source>
        <dbReference type="EMBL" id="AYB44664.1"/>
    </source>
</evidence>
<gene>
    <name evidence="2" type="ORF">D5F53_15900</name>
</gene>
<dbReference type="InterPro" id="IPR000073">
    <property type="entry name" value="AB_hydrolase_1"/>
</dbReference>
<dbReference type="KEGG" id="plw:D5F53_15900"/>
<evidence type="ECO:0000259" key="1">
    <source>
        <dbReference type="Pfam" id="PF12697"/>
    </source>
</evidence>
<keyword evidence="3" id="KW-1185">Reference proteome</keyword>
<dbReference type="PANTHER" id="PTHR43798">
    <property type="entry name" value="MONOACYLGLYCEROL LIPASE"/>
    <property type="match status" value="1"/>
</dbReference>
<evidence type="ECO:0000313" key="3">
    <source>
        <dbReference type="Proteomes" id="UP000266552"/>
    </source>
</evidence>
<dbReference type="InterPro" id="IPR050266">
    <property type="entry name" value="AB_hydrolase_sf"/>
</dbReference>
<dbReference type="RefSeq" id="WP_119848549.1">
    <property type="nucleotide sequence ID" value="NZ_CP032412.1"/>
</dbReference>